<dbReference type="SMART" id="SM00448">
    <property type="entry name" value="REC"/>
    <property type="match status" value="1"/>
</dbReference>
<accession>A0AAW9PX36</accession>
<evidence type="ECO:0000256" key="14">
    <source>
        <dbReference type="PROSITE-ProRule" id="PRU00169"/>
    </source>
</evidence>
<dbReference type="SUPFAM" id="SSF52172">
    <property type="entry name" value="CheY-like"/>
    <property type="match status" value="1"/>
</dbReference>
<keyword evidence="11" id="KW-0472">Membrane</keyword>
<feature type="domain" description="PAC" evidence="19">
    <location>
        <begin position="214"/>
        <end position="266"/>
    </location>
</feature>
<keyword evidence="9" id="KW-0067">ATP-binding</keyword>
<evidence type="ECO:0000259" key="16">
    <source>
        <dbReference type="PROSITE" id="PS50109"/>
    </source>
</evidence>
<feature type="domain" description="Response regulatory" evidence="17">
    <location>
        <begin position="825"/>
        <end position="941"/>
    </location>
</feature>
<keyword evidence="8" id="KW-0418">Kinase</keyword>
<dbReference type="InterPro" id="IPR013655">
    <property type="entry name" value="PAS_fold_3"/>
</dbReference>
<dbReference type="Pfam" id="PF08448">
    <property type="entry name" value="PAS_4"/>
    <property type="match status" value="1"/>
</dbReference>
<comment type="caution">
    <text evidence="20">The sequence shown here is derived from an EMBL/GenBank/DDBJ whole genome shotgun (WGS) entry which is preliminary data.</text>
</comment>
<dbReference type="InterPro" id="IPR003661">
    <property type="entry name" value="HisK_dim/P_dom"/>
</dbReference>
<evidence type="ECO:0000313" key="20">
    <source>
        <dbReference type="EMBL" id="MEE3719615.1"/>
    </source>
</evidence>
<dbReference type="EMBL" id="JAZBJZ010000150">
    <property type="protein sequence ID" value="MEE3719615.1"/>
    <property type="molecule type" value="Genomic_DNA"/>
</dbReference>
<evidence type="ECO:0000256" key="2">
    <source>
        <dbReference type="ARBA" id="ARBA00004370"/>
    </source>
</evidence>
<evidence type="ECO:0000256" key="8">
    <source>
        <dbReference type="ARBA" id="ARBA00022777"/>
    </source>
</evidence>
<dbReference type="InterPro" id="IPR003594">
    <property type="entry name" value="HATPase_dom"/>
</dbReference>
<dbReference type="SUPFAM" id="SSF55781">
    <property type="entry name" value="GAF domain-like"/>
    <property type="match status" value="1"/>
</dbReference>
<evidence type="ECO:0000256" key="4">
    <source>
        <dbReference type="ARBA" id="ARBA00012438"/>
    </source>
</evidence>
<dbReference type="InterPro" id="IPR005467">
    <property type="entry name" value="His_kinase_dom"/>
</dbReference>
<dbReference type="EC" id="2.7.13.3" evidence="4"/>
<keyword evidence="6" id="KW-0808">Transferase</keyword>
<dbReference type="Pfam" id="PF08447">
    <property type="entry name" value="PAS_3"/>
    <property type="match status" value="1"/>
</dbReference>
<dbReference type="NCBIfam" id="TIGR00229">
    <property type="entry name" value="sensory_box"/>
    <property type="match status" value="3"/>
</dbReference>
<dbReference type="PANTHER" id="PTHR45339">
    <property type="entry name" value="HYBRID SIGNAL TRANSDUCTION HISTIDINE KINASE J"/>
    <property type="match status" value="1"/>
</dbReference>
<proteinExistence type="inferred from homology"/>
<evidence type="ECO:0000256" key="12">
    <source>
        <dbReference type="ARBA" id="ARBA00023306"/>
    </source>
</evidence>
<dbReference type="PROSITE" id="PS50110">
    <property type="entry name" value="RESPONSE_REGULATORY"/>
    <property type="match status" value="1"/>
</dbReference>
<dbReference type="CDD" id="cd00082">
    <property type="entry name" value="HisKA"/>
    <property type="match status" value="1"/>
</dbReference>
<dbReference type="GO" id="GO:0000155">
    <property type="term" value="F:phosphorelay sensor kinase activity"/>
    <property type="evidence" value="ECO:0007669"/>
    <property type="project" value="InterPro"/>
</dbReference>
<evidence type="ECO:0000259" key="19">
    <source>
        <dbReference type="PROSITE" id="PS50113"/>
    </source>
</evidence>
<evidence type="ECO:0000259" key="18">
    <source>
        <dbReference type="PROSITE" id="PS50112"/>
    </source>
</evidence>
<keyword evidence="15" id="KW-0175">Coiled coil</keyword>
<dbReference type="Pfam" id="PF02518">
    <property type="entry name" value="HATPase_c"/>
    <property type="match status" value="1"/>
</dbReference>
<dbReference type="Gene3D" id="3.40.50.2300">
    <property type="match status" value="1"/>
</dbReference>
<dbReference type="InterPro" id="IPR036097">
    <property type="entry name" value="HisK_dim/P_sf"/>
</dbReference>
<dbReference type="InterPro" id="IPR001610">
    <property type="entry name" value="PAC"/>
</dbReference>
<dbReference type="PROSITE" id="PS50113">
    <property type="entry name" value="PAC"/>
    <property type="match status" value="1"/>
</dbReference>
<reference evidence="20" key="1">
    <citation type="submission" date="2024-01" db="EMBL/GenBank/DDBJ databases">
        <title>Bank of Algae and Cyanobacteria of the Azores (BACA) strain genomes.</title>
        <authorList>
            <person name="Luz R."/>
            <person name="Cordeiro R."/>
            <person name="Fonseca A."/>
            <person name="Goncalves V."/>
        </authorList>
    </citation>
    <scope>NUCLEOTIDE SEQUENCE</scope>
    <source>
        <strain evidence="20">BACA0141</strain>
    </source>
</reference>
<feature type="domain" description="PAS" evidence="18">
    <location>
        <begin position="136"/>
        <end position="211"/>
    </location>
</feature>
<dbReference type="FunFam" id="1.10.287.130:FF:000038">
    <property type="entry name" value="Sensory transduction histidine kinase"/>
    <property type="match status" value="1"/>
</dbReference>
<dbReference type="InterPro" id="IPR035965">
    <property type="entry name" value="PAS-like_dom_sf"/>
</dbReference>
<evidence type="ECO:0000256" key="11">
    <source>
        <dbReference type="ARBA" id="ARBA00023136"/>
    </source>
</evidence>
<feature type="coiled-coil region" evidence="15">
    <location>
        <begin position="536"/>
        <end position="570"/>
    </location>
</feature>
<evidence type="ECO:0000256" key="1">
    <source>
        <dbReference type="ARBA" id="ARBA00000085"/>
    </source>
</evidence>
<dbReference type="Proteomes" id="UP001333818">
    <property type="component" value="Unassembled WGS sequence"/>
</dbReference>
<dbReference type="SUPFAM" id="SSF55785">
    <property type="entry name" value="PYP-like sensor domain (PAS domain)"/>
    <property type="match status" value="3"/>
</dbReference>
<dbReference type="Pfam" id="PF00072">
    <property type="entry name" value="Response_reg"/>
    <property type="match status" value="1"/>
</dbReference>
<keyword evidence="10" id="KW-0902">Two-component regulatory system</keyword>
<evidence type="ECO:0000256" key="10">
    <source>
        <dbReference type="ARBA" id="ARBA00023012"/>
    </source>
</evidence>
<name>A0AAW9PX36_9CYAN</name>
<evidence type="ECO:0000256" key="9">
    <source>
        <dbReference type="ARBA" id="ARBA00022840"/>
    </source>
</evidence>
<dbReference type="InterPro" id="IPR029016">
    <property type="entry name" value="GAF-like_dom_sf"/>
</dbReference>
<evidence type="ECO:0000256" key="15">
    <source>
        <dbReference type="SAM" id="Coils"/>
    </source>
</evidence>
<feature type="domain" description="PAS" evidence="18">
    <location>
        <begin position="433"/>
        <end position="503"/>
    </location>
</feature>
<evidence type="ECO:0000256" key="6">
    <source>
        <dbReference type="ARBA" id="ARBA00022679"/>
    </source>
</evidence>
<protein>
    <recommendedName>
        <fullName evidence="13">Circadian input-output histidine kinase CikA</fullName>
        <ecNumber evidence="4">2.7.13.3</ecNumber>
    </recommendedName>
</protein>
<dbReference type="Gene3D" id="3.30.450.20">
    <property type="entry name" value="PAS domain"/>
    <property type="match status" value="3"/>
</dbReference>
<organism evidence="20 21">
    <name type="scientific">Tumidithrix elongata BACA0141</name>
    <dbReference type="NCBI Taxonomy" id="2716417"/>
    <lineage>
        <taxon>Bacteria</taxon>
        <taxon>Bacillati</taxon>
        <taxon>Cyanobacteriota</taxon>
        <taxon>Cyanophyceae</taxon>
        <taxon>Pseudanabaenales</taxon>
        <taxon>Pseudanabaenaceae</taxon>
        <taxon>Tumidithrix</taxon>
        <taxon>Tumidithrix elongata</taxon>
    </lineage>
</organism>
<feature type="domain" description="Histidine kinase" evidence="16">
    <location>
        <begin position="570"/>
        <end position="799"/>
    </location>
</feature>
<dbReference type="InterPro" id="IPR013656">
    <property type="entry name" value="PAS_4"/>
</dbReference>
<dbReference type="InterPro" id="IPR000014">
    <property type="entry name" value="PAS"/>
</dbReference>
<dbReference type="PRINTS" id="PR00344">
    <property type="entry name" value="BCTRLSENSOR"/>
</dbReference>
<evidence type="ECO:0000256" key="13">
    <source>
        <dbReference type="ARBA" id="ARBA00074306"/>
    </source>
</evidence>
<dbReference type="CDD" id="cd17546">
    <property type="entry name" value="REC_hyHK_CKI1_RcsC-like"/>
    <property type="match status" value="1"/>
</dbReference>
<evidence type="ECO:0000256" key="5">
    <source>
        <dbReference type="ARBA" id="ARBA00022553"/>
    </source>
</evidence>
<keyword evidence="7" id="KW-0547">Nucleotide-binding</keyword>
<feature type="modified residue" description="4-aspartylphosphate" evidence="14">
    <location>
        <position position="874"/>
    </location>
</feature>
<dbReference type="SMART" id="SM00387">
    <property type="entry name" value="HATPase_c"/>
    <property type="match status" value="1"/>
</dbReference>
<dbReference type="Pfam" id="PF13426">
    <property type="entry name" value="PAS_9"/>
    <property type="match status" value="1"/>
</dbReference>
<dbReference type="GO" id="GO:0005524">
    <property type="term" value="F:ATP binding"/>
    <property type="evidence" value="ECO:0007669"/>
    <property type="project" value="UniProtKB-KW"/>
</dbReference>
<dbReference type="Pfam" id="PF00512">
    <property type="entry name" value="HisKA"/>
    <property type="match status" value="1"/>
</dbReference>
<dbReference type="SMART" id="SM00065">
    <property type="entry name" value="GAF"/>
    <property type="match status" value="1"/>
</dbReference>
<dbReference type="Gene3D" id="3.30.565.10">
    <property type="entry name" value="Histidine kinase-like ATPase, C-terminal domain"/>
    <property type="match status" value="1"/>
</dbReference>
<dbReference type="SUPFAM" id="SSF55874">
    <property type="entry name" value="ATPase domain of HSP90 chaperone/DNA topoisomerase II/histidine kinase"/>
    <property type="match status" value="1"/>
</dbReference>
<dbReference type="PROSITE" id="PS50109">
    <property type="entry name" value="HIS_KIN"/>
    <property type="match status" value="1"/>
</dbReference>
<dbReference type="InterPro" id="IPR003018">
    <property type="entry name" value="GAF"/>
</dbReference>
<dbReference type="Pfam" id="PF13185">
    <property type="entry name" value="GAF_2"/>
    <property type="match status" value="1"/>
</dbReference>
<dbReference type="FunFam" id="3.30.565.10:FF:000010">
    <property type="entry name" value="Sensor histidine kinase RcsC"/>
    <property type="match status" value="1"/>
</dbReference>
<keyword evidence="12" id="KW-0131">Cell cycle</keyword>
<comment type="catalytic activity">
    <reaction evidence="1">
        <text>ATP + protein L-histidine = ADP + protein N-phospho-L-histidine.</text>
        <dbReference type="EC" id="2.7.13.3"/>
    </reaction>
</comment>
<dbReference type="SUPFAM" id="SSF47384">
    <property type="entry name" value="Homodimeric domain of signal transducing histidine kinase"/>
    <property type="match status" value="1"/>
</dbReference>
<sequence>MEERTSALRVSEELFSKIFWASPYPISISNRANRRVVKVNQSYLFYTGYALEELIGKRVEELPLWYKPEDLVRFSQALDEKGAFYNFEFNYRKKSQEIATILVSAEIVEINGEACVLTLHNDITDRKQIEAALSRSEERFRTLVANIPGIVYRCACDPDWTMEFISGAVLEATGYQAEDFIGNQVRSWASIIHPEDQQMVGRIVGEGVALKQPYILEYRINDANGKIRWFYEKGQGIFTQDGNLLWLDGAIFDISDRKQVEADLLERVHLSILMAELGSMQSHADSLAELLDGCVESLWRHLNIALAQIWTLDETESVLELQASAGLYHIEMTHRHIPVGQYKVGLIAQARQPYLTNDLLNEQNILNKEWMLQENLVSFAGYPLMVKERIVGVMTVFARCPLSNTTLKEMESVTNAIALGIDRKQAEATIQAANAEMRALFAAMDDLILVLDADGRVLKIPSTERQLGFRTFNDMIGKNPADIFSSEQATQFVSSIQQCLKTQKTLNIEYSRLNADREVWLNARISPIDDETVIWVARDITDRRQAEQEIKQAKQAAEAASQAKSQFLANMSHELRTPLNAILGFTQLMARDLSLKESHRSYLKIVHNSGEHLLELINDVLDMAKIEAGRITLNETSFDLYHLLNILEEMFQIRAKEKALQLIFERSPTVPQWIMSDEGKLRQILINLLSNAIKFTDRGTVMLSIEAIPPSSDLESFNSETKTMLLFEVADTGDGIPTDKLEQVFEAFEQTEIGKQAIEGTGLGLPISRKFVQLMGGKLTVSSKLGEGSIFQVCFPVNVTEAKMQSARSGDRQVIGLAPNQPEYRLLVVEDRWQSRYFLVKLLESIGFQVQEAENGAQAIAIWEQWQPHLIWMDMRMPVMDGYEATRQIKSHLKGQATVIIALTASALEEEKAIVLSAGCDDFVRKPFREAVIFDKLTEYLGVRYLYKDEMDASSPSREIADVVISDADFKTALSLMPRDWIERLHQAAMLADNDLITELARAIPEKNIGFSNALTSFIDNFCYNQIMVLAQEALTNNGSAANN</sequence>
<comment type="similarity">
    <text evidence="3">In the N-terminal section; belongs to the phytochrome family.</text>
</comment>
<evidence type="ECO:0000259" key="17">
    <source>
        <dbReference type="PROSITE" id="PS50110"/>
    </source>
</evidence>
<dbReference type="InterPro" id="IPR004358">
    <property type="entry name" value="Sig_transdc_His_kin-like_C"/>
</dbReference>
<dbReference type="InterPro" id="IPR036890">
    <property type="entry name" value="HATPase_C_sf"/>
</dbReference>
<feature type="domain" description="PAS" evidence="18">
    <location>
        <begin position="11"/>
        <end position="80"/>
    </location>
</feature>
<dbReference type="InterPro" id="IPR001789">
    <property type="entry name" value="Sig_transdc_resp-reg_receiver"/>
</dbReference>
<keyword evidence="21" id="KW-1185">Reference proteome</keyword>
<dbReference type="SMART" id="SM00091">
    <property type="entry name" value="PAS"/>
    <property type="match status" value="3"/>
</dbReference>
<dbReference type="CDD" id="cd00130">
    <property type="entry name" value="PAS"/>
    <property type="match status" value="3"/>
</dbReference>
<evidence type="ECO:0000313" key="21">
    <source>
        <dbReference type="Proteomes" id="UP001333818"/>
    </source>
</evidence>
<dbReference type="CDD" id="cd16922">
    <property type="entry name" value="HATPase_EvgS-ArcB-TorS-like"/>
    <property type="match status" value="1"/>
</dbReference>
<keyword evidence="5 14" id="KW-0597">Phosphoprotein</keyword>
<evidence type="ECO:0000256" key="7">
    <source>
        <dbReference type="ARBA" id="ARBA00022741"/>
    </source>
</evidence>
<dbReference type="InterPro" id="IPR000700">
    <property type="entry name" value="PAS-assoc_C"/>
</dbReference>
<dbReference type="PROSITE" id="PS50112">
    <property type="entry name" value="PAS"/>
    <property type="match status" value="3"/>
</dbReference>
<dbReference type="PANTHER" id="PTHR45339:SF1">
    <property type="entry name" value="HYBRID SIGNAL TRANSDUCTION HISTIDINE KINASE J"/>
    <property type="match status" value="1"/>
</dbReference>
<comment type="subcellular location">
    <subcellularLocation>
        <location evidence="2">Membrane</location>
    </subcellularLocation>
</comment>
<evidence type="ECO:0000256" key="3">
    <source>
        <dbReference type="ARBA" id="ARBA00006402"/>
    </source>
</evidence>
<dbReference type="AlphaFoldDB" id="A0AAW9PX36"/>
<gene>
    <name evidence="20" type="ORF">V2H45_23010</name>
</gene>
<dbReference type="SMART" id="SM00388">
    <property type="entry name" value="HisKA"/>
    <property type="match status" value="1"/>
</dbReference>
<dbReference type="Gene3D" id="1.10.287.130">
    <property type="match status" value="1"/>
</dbReference>
<dbReference type="Gene3D" id="3.30.450.40">
    <property type="match status" value="1"/>
</dbReference>
<dbReference type="SMART" id="SM00086">
    <property type="entry name" value="PAC"/>
    <property type="match status" value="3"/>
</dbReference>
<dbReference type="GO" id="GO:0016020">
    <property type="term" value="C:membrane"/>
    <property type="evidence" value="ECO:0007669"/>
    <property type="project" value="UniProtKB-SubCell"/>
</dbReference>
<dbReference type="InterPro" id="IPR011006">
    <property type="entry name" value="CheY-like_superfamily"/>
</dbReference>